<protein>
    <submittedName>
        <fullName evidence="1">Uncharacterized protein</fullName>
    </submittedName>
</protein>
<gene>
    <name evidence="1" type="ORF">SS1G_03182</name>
</gene>
<sequence length="51" mass="5826">MFLADCLSLGLVLEDCNLMEAAKYIWLALVSTRLVVYSWLPRTSEANFTKE</sequence>
<organism evidence="1 2">
    <name type="scientific">Sclerotinia sclerotiorum (strain ATCC 18683 / 1980 / Ss-1)</name>
    <name type="common">White mold</name>
    <name type="synonym">Whetzelinia sclerotiorum</name>
    <dbReference type="NCBI Taxonomy" id="665079"/>
    <lineage>
        <taxon>Eukaryota</taxon>
        <taxon>Fungi</taxon>
        <taxon>Dikarya</taxon>
        <taxon>Ascomycota</taxon>
        <taxon>Pezizomycotina</taxon>
        <taxon>Leotiomycetes</taxon>
        <taxon>Helotiales</taxon>
        <taxon>Sclerotiniaceae</taxon>
        <taxon>Sclerotinia</taxon>
    </lineage>
</organism>
<dbReference type="AlphaFoldDB" id="A7ECZ3"/>
<dbReference type="RefSeq" id="XP_001595094.1">
    <property type="nucleotide sequence ID" value="XM_001595044.1"/>
</dbReference>
<proteinExistence type="predicted"/>
<dbReference type="GeneID" id="5491295"/>
<dbReference type="Proteomes" id="UP000001312">
    <property type="component" value="Unassembled WGS sequence"/>
</dbReference>
<evidence type="ECO:0000313" key="1">
    <source>
        <dbReference type="EMBL" id="EDO00709.1"/>
    </source>
</evidence>
<evidence type="ECO:0000313" key="2">
    <source>
        <dbReference type="Proteomes" id="UP000001312"/>
    </source>
</evidence>
<keyword evidence="2" id="KW-1185">Reference proteome</keyword>
<dbReference type="InParanoid" id="A7ECZ3"/>
<dbReference type="KEGG" id="ssl:SS1G_03182"/>
<name>A7ECZ3_SCLS1</name>
<dbReference type="EMBL" id="CH476624">
    <property type="protein sequence ID" value="EDO00709.1"/>
    <property type="molecule type" value="Genomic_DNA"/>
</dbReference>
<accession>A7ECZ3</accession>
<dbReference type="HOGENOM" id="CLU_3107803_0_0_1"/>
<reference evidence="2" key="1">
    <citation type="journal article" date="2011" name="PLoS Genet.">
        <title>Genomic analysis of the necrotrophic fungal pathogens Sclerotinia sclerotiorum and Botrytis cinerea.</title>
        <authorList>
            <person name="Amselem J."/>
            <person name="Cuomo C.A."/>
            <person name="van Kan J.A."/>
            <person name="Viaud M."/>
            <person name="Benito E.P."/>
            <person name="Couloux A."/>
            <person name="Coutinho P.M."/>
            <person name="de Vries R.P."/>
            <person name="Dyer P.S."/>
            <person name="Fillinger S."/>
            <person name="Fournier E."/>
            <person name="Gout L."/>
            <person name="Hahn M."/>
            <person name="Kohn L."/>
            <person name="Lapalu N."/>
            <person name="Plummer K.M."/>
            <person name="Pradier J.M."/>
            <person name="Quevillon E."/>
            <person name="Sharon A."/>
            <person name="Simon A."/>
            <person name="ten Have A."/>
            <person name="Tudzynski B."/>
            <person name="Tudzynski P."/>
            <person name="Wincker P."/>
            <person name="Andrew M."/>
            <person name="Anthouard V."/>
            <person name="Beever R.E."/>
            <person name="Beffa R."/>
            <person name="Benoit I."/>
            <person name="Bouzid O."/>
            <person name="Brault B."/>
            <person name="Chen Z."/>
            <person name="Choquer M."/>
            <person name="Collemare J."/>
            <person name="Cotton P."/>
            <person name="Danchin E.G."/>
            <person name="Da Silva C."/>
            <person name="Gautier A."/>
            <person name="Giraud C."/>
            <person name="Giraud T."/>
            <person name="Gonzalez C."/>
            <person name="Grossetete S."/>
            <person name="Guldener U."/>
            <person name="Henrissat B."/>
            <person name="Howlett B.J."/>
            <person name="Kodira C."/>
            <person name="Kretschmer M."/>
            <person name="Lappartient A."/>
            <person name="Leroch M."/>
            <person name="Levis C."/>
            <person name="Mauceli E."/>
            <person name="Neuveglise C."/>
            <person name="Oeser B."/>
            <person name="Pearson M."/>
            <person name="Poulain J."/>
            <person name="Poussereau N."/>
            <person name="Quesneville H."/>
            <person name="Rascle C."/>
            <person name="Schumacher J."/>
            <person name="Segurens B."/>
            <person name="Sexton A."/>
            <person name="Silva E."/>
            <person name="Sirven C."/>
            <person name="Soanes D.M."/>
            <person name="Talbot N.J."/>
            <person name="Templeton M."/>
            <person name="Yandava C."/>
            <person name="Yarden O."/>
            <person name="Zeng Q."/>
            <person name="Rollins J.A."/>
            <person name="Lebrun M.H."/>
            <person name="Dickman M."/>
        </authorList>
    </citation>
    <scope>NUCLEOTIDE SEQUENCE [LARGE SCALE GENOMIC DNA]</scope>
    <source>
        <strain evidence="2">ATCC 18683 / 1980 / Ss-1</strain>
    </source>
</reference>